<feature type="region of interest" description="Disordered" evidence="1">
    <location>
        <begin position="105"/>
        <end position="126"/>
    </location>
</feature>
<dbReference type="AlphaFoldDB" id="A0A4U6VYQ1"/>
<feature type="compositionally biased region" description="Polar residues" evidence="1">
    <location>
        <begin position="617"/>
        <end position="627"/>
    </location>
</feature>
<dbReference type="SMART" id="SM00451">
    <property type="entry name" value="ZnF_U1"/>
    <property type="match status" value="2"/>
</dbReference>
<dbReference type="Proteomes" id="UP000298652">
    <property type="component" value="Chromosome 2"/>
</dbReference>
<dbReference type="OMA" id="IATNTHQ"/>
<feature type="compositionally biased region" description="Polar residues" evidence="1">
    <location>
        <begin position="236"/>
        <end position="251"/>
    </location>
</feature>
<evidence type="ECO:0000259" key="2">
    <source>
        <dbReference type="SMART" id="SM00355"/>
    </source>
</evidence>
<name>A0A4U6VYQ1_SETVI</name>
<organism evidence="4 5">
    <name type="scientific">Setaria viridis</name>
    <name type="common">Green bristlegrass</name>
    <name type="synonym">Setaria italica subsp. viridis</name>
    <dbReference type="NCBI Taxonomy" id="4556"/>
    <lineage>
        <taxon>Eukaryota</taxon>
        <taxon>Viridiplantae</taxon>
        <taxon>Streptophyta</taxon>
        <taxon>Embryophyta</taxon>
        <taxon>Tracheophyta</taxon>
        <taxon>Spermatophyta</taxon>
        <taxon>Magnoliopsida</taxon>
        <taxon>Liliopsida</taxon>
        <taxon>Poales</taxon>
        <taxon>Poaceae</taxon>
        <taxon>PACMAD clade</taxon>
        <taxon>Panicoideae</taxon>
        <taxon>Panicodae</taxon>
        <taxon>Paniceae</taxon>
        <taxon>Cenchrinae</taxon>
        <taxon>Setaria</taxon>
    </lineage>
</organism>
<feature type="domain" description="C2H2-type" evidence="2">
    <location>
        <begin position="648"/>
        <end position="672"/>
    </location>
</feature>
<dbReference type="Pfam" id="PF12874">
    <property type="entry name" value="zf-met"/>
    <property type="match status" value="2"/>
</dbReference>
<dbReference type="InterPro" id="IPR003604">
    <property type="entry name" value="Matrin/U1-like-C_Znf_C2H2"/>
</dbReference>
<feature type="compositionally biased region" description="Basic and acidic residues" evidence="1">
    <location>
        <begin position="385"/>
        <end position="408"/>
    </location>
</feature>
<sequence>MAAADDVETGRLRRFPDLPPPPHGDANASPVDAALARSAALARRREELLLELNKARIRQDMIFRELVETELAMGITATSHNPVPALPSPQDYWLNRPLLSSVPPLEESPLCPPRSRTEHSPCGCRGPAQPVKAPPVYPHVEWPSSPSLLLQERPASDTEKQQDSRSSGARTHPFGGYVEVCRSPNKWTLADEASLPVSANAGARPIFHEELTPGHKDAAGGECKVDVEDGHGVQPLYQSGNQSSGQSKTSETTLEQINGPMLLSDQYWLAGQESAAFDQQKCREFSEQKPEQPRLGNGDERKARVHAFNGYMELCLSPSKQAPVEEISVPVAAKADISPMQSALSFGEAAATGPQQAFGGEPKANVVDAHGMQGDIRNQSSGQRKAMESAMEGRTDKPAQPPDQHRPAGQEGYGEECKADAEDGQGVHSLYQSGNQSSGKRKTLETTLADQINGPMLLSDRLAGQESASFDQQKGREFSELKPEQPRLGNEDEQKARLHASNGYMELCLSPSKQAPVEETLVPVAAKANNSPMQSALSFGEAAATGHQRAFGREPKANVVDGHGMQGDIRNDRSRQRKAMESALEGRTDKPARPPGQHRPAGQENAAYNEQKKVEFSESTPERTSNGLKRKLADSAPLIKKQKPYWQFSCPTCGVNTVSQHHLEEHLAGRRHQQNVAALQSSRSHTAEPSTKAKLPVWDRITVKNTESSCGDGKEKVPENSGSQQQGGKPHAKAVRAGLKGFNHRKDADAEKKVDRKDKFYCKLCDVQCNSEKMLLSHLCGKKHRERLLEGRG</sequence>
<evidence type="ECO:0008006" key="6">
    <source>
        <dbReference type="Google" id="ProtNLM"/>
    </source>
</evidence>
<gene>
    <name evidence="4" type="ORF">SEVIR_2G216900v2</name>
</gene>
<feature type="region of interest" description="Disordered" evidence="1">
    <location>
        <begin position="555"/>
        <end position="635"/>
    </location>
</feature>
<feature type="region of interest" description="Disordered" evidence="1">
    <location>
        <begin position="1"/>
        <end position="30"/>
    </location>
</feature>
<feature type="domain" description="U1-type" evidence="3">
    <location>
        <begin position="645"/>
        <end position="679"/>
    </location>
</feature>
<keyword evidence="5" id="KW-1185">Reference proteome</keyword>
<dbReference type="InterPro" id="IPR036236">
    <property type="entry name" value="Znf_C2H2_sf"/>
</dbReference>
<feature type="region of interest" description="Disordered" evidence="1">
    <location>
        <begin position="231"/>
        <end position="251"/>
    </location>
</feature>
<feature type="region of interest" description="Disordered" evidence="1">
    <location>
        <begin position="373"/>
        <end position="445"/>
    </location>
</feature>
<dbReference type="GO" id="GO:0003676">
    <property type="term" value="F:nucleic acid binding"/>
    <property type="evidence" value="ECO:0007669"/>
    <property type="project" value="InterPro"/>
</dbReference>
<dbReference type="Gramene" id="TKW33199">
    <property type="protein sequence ID" value="TKW33199"/>
    <property type="gene ID" value="SEVIR_2G216900v2"/>
</dbReference>
<dbReference type="SMART" id="SM00355">
    <property type="entry name" value="ZnF_C2H2"/>
    <property type="match status" value="2"/>
</dbReference>
<protein>
    <recommendedName>
        <fullName evidence="6">C2H2-type domain-containing protein</fullName>
    </recommendedName>
</protein>
<proteinExistence type="predicted"/>
<dbReference type="PANTHER" id="PTHR47487">
    <property type="entry name" value="OS06G0651300 PROTEIN-RELATED"/>
    <property type="match status" value="1"/>
</dbReference>
<dbReference type="Gene3D" id="3.30.160.60">
    <property type="entry name" value="Classic Zinc Finger"/>
    <property type="match status" value="2"/>
</dbReference>
<feature type="compositionally biased region" description="Basic and acidic residues" evidence="1">
    <location>
        <begin position="569"/>
        <end position="592"/>
    </location>
</feature>
<dbReference type="EMBL" id="CM016553">
    <property type="protein sequence ID" value="TKW33199.1"/>
    <property type="molecule type" value="Genomic_DNA"/>
</dbReference>
<feature type="region of interest" description="Disordered" evidence="1">
    <location>
        <begin position="152"/>
        <end position="176"/>
    </location>
</feature>
<accession>A0A4U6VYQ1</accession>
<feature type="compositionally biased region" description="Basic and acidic residues" evidence="1">
    <location>
        <begin position="473"/>
        <end position="496"/>
    </location>
</feature>
<dbReference type="PANTHER" id="PTHR47487:SF11">
    <property type="entry name" value="OS09G0421800 PROTEIN"/>
    <property type="match status" value="1"/>
</dbReference>
<dbReference type="SUPFAM" id="SSF57667">
    <property type="entry name" value="beta-beta-alpha zinc fingers"/>
    <property type="match status" value="2"/>
</dbReference>
<evidence type="ECO:0000256" key="1">
    <source>
        <dbReference type="SAM" id="MobiDB-lite"/>
    </source>
</evidence>
<feature type="domain" description="C2H2-type" evidence="2">
    <location>
        <begin position="760"/>
        <end position="784"/>
    </location>
</feature>
<feature type="domain" description="U1-type" evidence="3">
    <location>
        <begin position="757"/>
        <end position="791"/>
    </location>
</feature>
<dbReference type="InterPro" id="IPR013087">
    <property type="entry name" value="Znf_C2H2_type"/>
</dbReference>
<feature type="compositionally biased region" description="Basic and acidic residues" evidence="1">
    <location>
        <begin position="154"/>
        <end position="163"/>
    </location>
</feature>
<dbReference type="GO" id="GO:0008270">
    <property type="term" value="F:zinc ion binding"/>
    <property type="evidence" value="ECO:0007669"/>
    <property type="project" value="InterPro"/>
</dbReference>
<feature type="region of interest" description="Disordered" evidence="1">
    <location>
        <begin position="459"/>
        <end position="496"/>
    </location>
</feature>
<evidence type="ECO:0000259" key="3">
    <source>
        <dbReference type="SMART" id="SM00451"/>
    </source>
</evidence>
<evidence type="ECO:0000313" key="4">
    <source>
        <dbReference type="EMBL" id="TKW33199.1"/>
    </source>
</evidence>
<evidence type="ECO:0000313" key="5">
    <source>
        <dbReference type="Proteomes" id="UP000298652"/>
    </source>
</evidence>
<reference evidence="4" key="1">
    <citation type="submission" date="2019-03" db="EMBL/GenBank/DDBJ databases">
        <title>WGS assembly of Setaria viridis.</title>
        <authorList>
            <person name="Huang P."/>
            <person name="Jenkins J."/>
            <person name="Grimwood J."/>
            <person name="Barry K."/>
            <person name="Healey A."/>
            <person name="Mamidi S."/>
            <person name="Sreedasyam A."/>
            <person name="Shu S."/>
            <person name="Feldman M."/>
            <person name="Wu J."/>
            <person name="Yu Y."/>
            <person name="Chen C."/>
            <person name="Johnson J."/>
            <person name="Rokhsar D."/>
            <person name="Baxter I."/>
            <person name="Schmutz J."/>
            <person name="Brutnell T."/>
            <person name="Kellogg E."/>
        </authorList>
    </citation>
    <scope>NUCLEOTIDE SEQUENCE [LARGE SCALE GENOMIC DNA]</scope>
</reference>
<feature type="region of interest" description="Disordered" evidence="1">
    <location>
        <begin position="707"/>
        <end position="736"/>
    </location>
</feature>